<organism evidence="2 3">
    <name type="scientific">Dentiscutata erythropus</name>
    <dbReference type="NCBI Taxonomy" id="1348616"/>
    <lineage>
        <taxon>Eukaryota</taxon>
        <taxon>Fungi</taxon>
        <taxon>Fungi incertae sedis</taxon>
        <taxon>Mucoromycota</taxon>
        <taxon>Glomeromycotina</taxon>
        <taxon>Glomeromycetes</taxon>
        <taxon>Diversisporales</taxon>
        <taxon>Gigasporaceae</taxon>
        <taxon>Dentiscutata</taxon>
    </lineage>
</organism>
<comment type="caution">
    <text evidence="2">The sequence shown here is derived from an EMBL/GenBank/DDBJ whole genome shotgun (WGS) entry which is preliminary data.</text>
</comment>
<dbReference type="EMBL" id="CAJVPY010000216">
    <property type="protein sequence ID" value="CAG8458443.1"/>
    <property type="molecule type" value="Genomic_DNA"/>
</dbReference>
<keyword evidence="1" id="KW-0812">Transmembrane</keyword>
<feature type="transmembrane region" description="Helical" evidence="1">
    <location>
        <begin position="21"/>
        <end position="38"/>
    </location>
</feature>
<accession>A0A9N8VL05</accession>
<reference evidence="2" key="1">
    <citation type="submission" date="2021-06" db="EMBL/GenBank/DDBJ databases">
        <authorList>
            <person name="Kallberg Y."/>
            <person name="Tangrot J."/>
            <person name="Rosling A."/>
        </authorList>
    </citation>
    <scope>NUCLEOTIDE SEQUENCE</scope>
    <source>
        <strain evidence="2">MA453B</strain>
    </source>
</reference>
<keyword evidence="1" id="KW-0472">Membrane</keyword>
<dbReference type="AlphaFoldDB" id="A0A9N8VL05"/>
<protein>
    <submittedName>
        <fullName evidence="2">3398_t:CDS:1</fullName>
    </submittedName>
</protein>
<dbReference type="Proteomes" id="UP000789405">
    <property type="component" value="Unassembled WGS sequence"/>
</dbReference>
<sequence length="48" mass="5380">MHIKCLKLTYLNLSTKIKGIICLYLYVGFLILPVHLVLPSKNSSSCSI</sequence>
<gene>
    <name evidence="2" type="ORF">DERYTH_LOCUS887</name>
</gene>
<name>A0A9N8VL05_9GLOM</name>
<keyword evidence="3" id="KW-1185">Reference proteome</keyword>
<evidence type="ECO:0000313" key="2">
    <source>
        <dbReference type="EMBL" id="CAG8458443.1"/>
    </source>
</evidence>
<evidence type="ECO:0000256" key="1">
    <source>
        <dbReference type="SAM" id="Phobius"/>
    </source>
</evidence>
<proteinExistence type="predicted"/>
<evidence type="ECO:0000313" key="3">
    <source>
        <dbReference type="Proteomes" id="UP000789405"/>
    </source>
</evidence>
<keyword evidence="1" id="KW-1133">Transmembrane helix</keyword>